<protein>
    <submittedName>
        <fullName evidence="2">Uncharacterized protein</fullName>
    </submittedName>
</protein>
<feature type="compositionally biased region" description="Basic residues" evidence="1">
    <location>
        <begin position="71"/>
        <end position="81"/>
    </location>
</feature>
<proteinExistence type="predicted"/>
<sequence length="81" mass="9669">MFLRVFPPIHMSLVNQVCYQCIILQANDISPEHLKEKNYRKEYRVRLCPEINETEVKTKEHEGKGKDRLHGHTRNKKLLIL</sequence>
<feature type="compositionally biased region" description="Basic and acidic residues" evidence="1">
    <location>
        <begin position="57"/>
        <end position="70"/>
    </location>
</feature>
<evidence type="ECO:0000313" key="2">
    <source>
        <dbReference type="EMBL" id="MBW92763.1"/>
    </source>
</evidence>
<organism evidence="2">
    <name type="scientific">Rhizophora mucronata</name>
    <name type="common">Asiatic mangrove</name>
    <dbReference type="NCBI Taxonomy" id="61149"/>
    <lineage>
        <taxon>Eukaryota</taxon>
        <taxon>Viridiplantae</taxon>
        <taxon>Streptophyta</taxon>
        <taxon>Embryophyta</taxon>
        <taxon>Tracheophyta</taxon>
        <taxon>Spermatophyta</taxon>
        <taxon>Magnoliopsida</taxon>
        <taxon>eudicotyledons</taxon>
        <taxon>Gunneridae</taxon>
        <taxon>Pentapetalae</taxon>
        <taxon>rosids</taxon>
        <taxon>fabids</taxon>
        <taxon>Malpighiales</taxon>
        <taxon>Rhizophoraceae</taxon>
        <taxon>Rhizophora</taxon>
    </lineage>
</organism>
<dbReference type="AlphaFoldDB" id="A0A2P2JH08"/>
<accession>A0A2P2JH08</accession>
<name>A0A2P2JH08_RHIMU</name>
<feature type="region of interest" description="Disordered" evidence="1">
    <location>
        <begin position="57"/>
        <end position="81"/>
    </location>
</feature>
<evidence type="ECO:0000256" key="1">
    <source>
        <dbReference type="SAM" id="MobiDB-lite"/>
    </source>
</evidence>
<dbReference type="EMBL" id="GGEC01012280">
    <property type="protein sequence ID" value="MBW92763.1"/>
    <property type="molecule type" value="Transcribed_RNA"/>
</dbReference>
<reference evidence="2" key="1">
    <citation type="submission" date="2018-02" db="EMBL/GenBank/DDBJ databases">
        <title>Rhizophora mucronata_Transcriptome.</title>
        <authorList>
            <person name="Meera S.P."/>
            <person name="Sreeshan A."/>
            <person name="Augustine A."/>
        </authorList>
    </citation>
    <scope>NUCLEOTIDE SEQUENCE</scope>
    <source>
        <tissue evidence="2">Leaf</tissue>
    </source>
</reference>